<dbReference type="GO" id="GO:0061578">
    <property type="term" value="F:K63-linked deubiquitinase activity"/>
    <property type="evidence" value="ECO:0007669"/>
    <property type="project" value="TreeGrafter"/>
</dbReference>
<sequence length="196" mass="21765">PVAPPPQDPLHTPSLQNLPPALPQTVPLPGYAPLIPSPSARPEVPRKEALDPPPALPKKERLTFKPGAYLENGDPIRSLFLPKNLRQKFLDIAADNTRRGLEMCGMLCGTPINNALFVRCLLIPDQKCTSDTCETENEEVMFDYCMKEDLLLLGWIHTHPTQTCFMSSRDLHTHAGYQVMMPESVAIVCAPKFQPS</sequence>
<dbReference type="PANTHER" id="PTHR12947:SF13">
    <property type="entry name" value="FI19924P1"/>
    <property type="match status" value="1"/>
</dbReference>
<keyword evidence="4" id="KW-1185">Reference proteome</keyword>
<feature type="region of interest" description="Disordered" evidence="1">
    <location>
        <begin position="1"/>
        <end position="59"/>
    </location>
</feature>
<comment type="caution">
    <text evidence="3">The sequence shown here is derived from an EMBL/GenBank/DDBJ whole genome shotgun (WGS) entry which is preliminary data.</text>
</comment>
<dbReference type="GO" id="GO:0016020">
    <property type="term" value="C:membrane"/>
    <property type="evidence" value="ECO:0007669"/>
    <property type="project" value="TreeGrafter"/>
</dbReference>
<evidence type="ECO:0000259" key="2">
    <source>
        <dbReference type="PROSITE" id="PS50249"/>
    </source>
</evidence>
<protein>
    <recommendedName>
        <fullName evidence="2">MPN domain-containing protein</fullName>
    </recommendedName>
</protein>
<dbReference type="GO" id="GO:0008237">
    <property type="term" value="F:metallopeptidase activity"/>
    <property type="evidence" value="ECO:0007669"/>
    <property type="project" value="InterPro"/>
</dbReference>
<dbReference type="InterPro" id="IPR037518">
    <property type="entry name" value="MPN"/>
</dbReference>
<dbReference type="AlphaFoldDB" id="A0A8H5EA32"/>
<dbReference type="Gene3D" id="3.40.140.10">
    <property type="entry name" value="Cytidine Deaminase, domain 2"/>
    <property type="match status" value="1"/>
</dbReference>
<dbReference type="EMBL" id="JABEVY010000054">
    <property type="protein sequence ID" value="KAF5252664.1"/>
    <property type="molecule type" value="Genomic_DNA"/>
</dbReference>
<dbReference type="Pfam" id="PF01398">
    <property type="entry name" value="JAB"/>
    <property type="match status" value="1"/>
</dbReference>
<dbReference type="GO" id="GO:0005768">
    <property type="term" value="C:endosome"/>
    <property type="evidence" value="ECO:0007669"/>
    <property type="project" value="TreeGrafter"/>
</dbReference>
<feature type="non-terminal residue" evidence="3">
    <location>
        <position position="1"/>
    </location>
</feature>
<dbReference type="SMART" id="SM00232">
    <property type="entry name" value="JAB_MPN"/>
    <property type="match status" value="1"/>
</dbReference>
<evidence type="ECO:0000256" key="1">
    <source>
        <dbReference type="SAM" id="MobiDB-lite"/>
    </source>
</evidence>
<organism evidence="3 4">
    <name type="scientific">Fusarium anthophilum</name>
    <dbReference type="NCBI Taxonomy" id="48485"/>
    <lineage>
        <taxon>Eukaryota</taxon>
        <taxon>Fungi</taxon>
        <taxon>Dikarya</taxon>
        <taxon>Ascomycota</taxon>
        <taxon>Pezizomycotina</taxon>
        <taxon>Sordariomycetes</taxon>
        <taxon>Hypocreomycetidae</taxon>
        <taxon>Hypocreales</taxon>
        <taxon>Nectriaceae</taxon>
        <taxon>Fusarium</taxon>
        <taxon>Fusarium fujikuroi species complex</taxon>
    </lineage>
</organism>
<dbReference type="PROSITE" id="PS50249">
    <property type="entry name" value="MPN"/>
    <property type="match status" value="1"/>
</dbReference>
<dbReference type="SUPFAM" id="SSF102712">
    <property type="entry name" value="JAB1/MPN domain"/>
    <property type="match status" value="1"/>
</dbReference>
<gene>
    <name evidence="3" type="ORF">FANTH_2380</name>
</gene>
<dbReference type="InterPro" id="IPR000555">
    <property type="entry name" value="JAMM/MPN+_dom"/>
</dbReference>
<accession>A0A8H5EA32</accession>
<reference evidence="3 4" key="1">
    <citation type="journal article" date="2020" name="BMC Genomics">
        <title>Correction to: Identification and distribution of gene clusters required for synthesis of sphingolipid metabolism inhibitors in diverse species of the filamentous fungus Fusarium.</title>
        <authorList>
            <person name="Kim H.S."/>
            <person name="Lohmar J.M."/>
            <person name="Busman M."/>
            <person name="Brown D.W."/>
            <person name="Naumann T.A."/>
            <person name="Divon H.H."/>
            <person name="Lysoe E."/>
            <person name="Uhlig S."/>
            <person name="Proctor R.H."/>
        </authorList>
    </citation>
    <scope>NUCLEOTIDE SEQUENCE [LARGE SCALE GENOMIC DNA]</scope>
    <source>
        <strain evidence="3 4">NRRL 25214</strain>
    </source>
</reference>
<proteinExistence type="predicted"/>
<evidence type="ECO:0000313" key="4">
    <source>
        <dbReference type="Proteomes" id="UP000573603"/>
    </source>
</evidence>
<evidence type="ECO:0000313" key="3">
    <source>
        <dbReference type="EMBL" id="KAF5252664.1"/>
    </source>
</evidence>
<name>A0A8H5EA32_9HYPO</name>
<feature type="domain" description="MPN" evidence="2">
    <location>
        <begin position="78"/>
        <end position="196"/>
    </location>
</feature>
<dbReference type="Proteomes" id="UP000573603">
    <property type="component" value="Unassembled WGS sequence"/>
</dbReference>
<dbReference type="GO" id="GO:0070536">
    <property type="term" value="P:protein K63-linked deubiquitination"/>
    <property type="evidence" value="ECO:0007669"/>
    <property type="project" value="TreeGrafter"/>
</dbReference>
<dbReference type="PANTHER" id="PTHR12947">
    <property type="entry name" value="AMSH-LIKE PROTEASE"/>
    <property type="match status" value="1"/>
</dbReference>